<reference evidence="2 3" key="1">
    <citation type="submission" date="2018-06" db="EMBL/GenBank/DDBJ databases">
        <authorList>
            <consortium name="Pathogen Informatics"/>
            <person name="Doyle S."/>
        </authorList>
    </citation>
    <scope>NUCLEOTIDE SEQUENCE [LARGE SCALE GENOMIC DNA]</scope>
    <source>
        <strain evidence="2 3">NCTC9177</strain>
    </source>
</reference>
<dbReference type="PANTHER" id="PTHR39209">
    <property type="match status" value="1"/>
</dbReference>
<dbReference type="Proteomes" id="UP000254545">
    <property type="component" value="Unassembled WGS sequence"/>
</dbReference>
<sequence>MPALDPIVDLYNAVSLRYAVPVGGENISAYQGSPRLAVANGTEPFDTVKEGETAVEYPSQGEVIWCDDTGVTCRRWNWRQGIRTRLGVDAQQMWFILESLPQMPLEKLHEAGKMLTDGLEKMMPGLWFDVALIEEQQQ</sequence>
<dbReference type="GO" id="GO:0003723">
    <property type="term" value="F:RNA binding"/>
    <property type="evidence" value="ECO:0007669"/>
    <property type="project" value="InterPro"/>
</dbReference>
<feature type="domain" description="B3/B4 tRNA-binding" evidence="1">
    <location>
        <begin position="4"/>
        <end position="102"/>
    </location>
</feature>
<dbReference type="GO" id="GO:0004826">
    <property type="term" value="F:phenylalanine-tRNA ligase activity"/>
    <property type="evidence" value="ECO:0007669"/>
    <property type="project" value="InterPro"/>
</dbReference>
<gene>
    <name evidence="2" type="ORF">NCTC9177_05184</name>
</gene>
<name>A0A7H4MLS8_KLEVA</name>
<evidence type="ECO:0000259" key="1">
    <source>
        <dbReference type="Pfam" id="PF03483"/>
    </source>
</evidence>
<organism evidence="2 3">
    <name type="scientific">Klebsiella variicola</name>
    <dbReference type="NCBI Taxonomy" id="244366"/>
    <lineage>
        <taxon>Bacteria</taxon>
        <taxon>Pseudomonadati</taxon>
        <taxon>Pseudomonadota</taxon>
        <taxon>Gammaproteobacteria</taxon>
        <taxon>Enterobacterales</taxon>
        <taxon>Enterobacteriaceae</taxon>
        <taxon>Klebsiella/Raoultella group</taxon>
        <taxon>Klebsiella</taxon>
        <taxon>Klebsiella pneumoniae complex</taxon>
    </lineage>
</organism>
<evidence type="ECO:0000313" key="3">
    <source>
        <dbReference type="Proteomes" id="UP000254545"/>
    </source>
</evidence>
<dbReference type="PANTHER" id="PTHR39209:SF2">
    <property type="entry name" value="CYTOPLASMIC PROTEIN"/>
    <property type="match status" value="1"/>
</dbReference>
<dbReference type="Pfam" id="PF03483">
    <property type="entry name" value="B3_4"/>
    <property type="match status" value="1"/>
</dbReference>
<dbReference type="SUPFAM" id="SSF56037">
    <property type="entry name" value="PheT/TilS domain"/>
    <property type="match status" value="1"/>
</dbReference>
<dbReference type="AlphaFoldDB" id="A0A7H4MLS8"/>
<dbReference type="EMBL" id="UGKR01000003">
    <property type="protein sequence ID" value="STS91278.1"/>
    <property type="molecule type" value="Genomic_DNA"/>
</dbReference>
<comment type="caution">
    <text evidence="2">The sequence shown here is derived from an EMBL/GenBank/DDBJ whole genome shotgun (WGS) entry which is preliminary data.</text>
</comment>
<evidence type="ECO:0000313" key="2">
    <source>
        <dbReference type="EMBL" id="STS91278.1"/>
    </source>
</evidence>
<accession>A0A7H4MLS8</accession>
<dbReference type="InterPro" id="IPR005146">
    <property type="entry name" value="B3/B4_tRNA-bd"/>
</dbReference>
<proteinExistence type="predicted"/>
<protein>
    <submittedName>
        <fullName evidence="2">B3/4 domain-containing protein</fullName>
    </submittedName>
</protein>